<keyword evidence="8" id="KW-0812">Transmembrane</keyword>
<comment type="similarity">
    <text evidence="2">Belongs to the FAM3 family.</text>
</comment>
<keyword evidence="3" id="KW-0964">Secreted</keyword>
<protein>
    <submittedName>
        <fullName evidence="11">Protein FAM3D</fullName>
    </submittedName>
</protein>
<keyword evidence="8" id="KW-1133">Transmembrane helix</keyword>
<dbReference type="PROSITE" id="PS52031">
    <property type="entry name" value="GG_LECTIN"/>
    <property type="match status" value="1"/>
</dbReference>
<dbReference type="InterPro" id="IPR039475">
    <property type="entry name" value="ILEI_FAM3C"/>
</dbReference>
<keyword evidence="10" id="KW-1185">Reference proteome</keyword>
<keyword evidence="8" id="KW-0472">Membrane</keyword>
<evidence type="ECO:0000256" key="6">
    <source>
        <dbReference type="ARBA" id="ARBA00023157"/>
    </source>
</evidence>
<dbReference type="InterPro" id="IPR039220">
    <property type="entry name" value="FAM3"/>
</dbReference>
<dbReference type="InterPro" id="IPR039477">
    <property type="entry name" value="ILEI/PANDER_dom"/>
</dbReference>
<dbReference type="Pfam" id="PF15711">
    <property type="entry name" value="ILEI"/>
    <property type="match status" value="1"/>
</dbReference>
<evidence type="ECO:0000256" key="1">
    <source>
        <dbReference type="ARBA" id="ARBA00004613"/>
    </source>
</evidence>
<dbReference type="RefSeq" id="XP_004412451.1">
    <property type="nucleotide sequence ID" value="XM_004412394.1"/>
</dbReference>
<evidence type="ECO:0000256" key="4">
    <source>
        <dbReference type="ARBA" id="ARBA00022729"/>
    </source>
</evidence>
<reference evidence="11" key="1">
    <citation type="submission" date="2025-08" db="UniProtKB">
        <authorList>
            <consortium name="RefSeq"/>
        </authorList>
    </citation>
    <scope>IDENTIFICATION</scope>
</reference>
<dbReference type="GO" id="GO:0030246">
    <property type="term" value="F:carbohydrate binding"/>
    <property type="evidence" value="ECO:0007669"/>
    <property type="project" value="UniProtKB-UniRule"/>
</dbReference>
<feature type="transmembrane region" description="Helical" evidence="8">
    <location>
        <begin position="6"/>
        <end position="29"/>
    </location>
</feature>
<evidence type="ECO:0000313" key="10">
    <source>
        <dbReference type="Proteomes" id="UP000245340"/>
    </source>
</evidence>
<evidence type="ECO:0000256" key="5">
    <source>
        <dbReference type="ARBA" id="ARBA00022734"/>
    </source>
</evidence>
<keyword evidence="5 7" id="KW-0430">Lectin</keyword>
<sequence length="281" mass="31040">MRVSGVLHLLALIFALVATWIFISSYISFNMKTLRLPRWLDLDSQTIREYDPNPAFALGGRHRGWSVPSTAVVRTKCGLSKPCPDNFFAFKISSGAANVVGPTMCFENLVIMSPVKNNVGRGLNIALVNGTTGIVLTQKCFDMYSGDVKLLVKFLKDIPEGTLVLMASYDDPGTKMNDETRKLLSSLGSSYANQLGFRDSWVFLGAKDLKDKSPFEQFLKNNPDTNKYEGWPELLELEGCVPQKISAQPGQKAKSCLLGQPEVTRCTQAAGRMWPAWVTCS</sequence>
<evidence type="ECO:0000256" key="7">
    <source>
        <dbReference type="PROSITE-ProRule" id="PRU01375"/>
    </source>
</evidence>
<accession>A0A9B0H8T5</accession>
<dbReference type="GO" id="GO:0005576">
    <property type="term" value="C:extracellular region"/>
    <property type="evidence" value="ECO:0007669"/>
    <property type="project" value="UniProtKB-SubCell"/>
</dbReference>
<feature type="domain" description="ILEI/PANDER" evidence="9">
    <location>
        <begin position="121"/>
        <end position="208"/>
    </location>
</feature>
<evidence type="ECO:0000256" key="3">
    <source>
        <dbReference type="ARBA" id="ARBA00022525"/>
    </source>
</evidence>
<evidence type="ECO:0000256" key="2">
    <source>
        <dbReference type="ARBA" id="ARBA00010905"/>
    </source>
</evidence>
<evidence type="ECO:0000259" key="9">
    <source>
        <dbReference type="Pfam" id="PF15711"/>
    </source>
</evidence>
<evidence type="ECO:0000256" key="8">
    <source>
        <dbReference type="SAM" id="Phobius"/>
    </source>
</evidence>
<name>A0A9B0H8T5_ODORO</name>
<dbReference type="PANTHER" id="PTHR14592">
    <property type="entry name" value="UNCHARACTERIZED FAM3"/>
    <property type="match status" value="1"/>
</dbReference>
<keyword evidence="4" id="KW-0732">Signal</keyword>
<gene>
    <name evidence="11" type="primary">FAM3D</name>
</gene>
<organism evidence="10 11">
    <name type="scientific">Odobenus rosmarus divergens</name>
    <name type="common">Pacific walrus</name>
    <dbReference type="NCBI Taxonomy" id="9708"/>
    <lineage>
        <taxon>Eukaryota</taxon>
        <taxon>Metazoa</taxon>
        <taxon>Chordata</taxon>
        <taxon>Craniata</taxon>
        <taxon>Vertebrata</taxon>
        <taxon>Euteleostomi</taxon>
        <taxon>Mammalia</taxon>
        <taxon>Eutheria</taxon>
        <taxon>Laurasiatheria</taxon>
        <taxon>Carnivora</taxon>
        <taxon>Caniformia</taxon>
        <taxon>Pinnipedia</taxon>
        <taxon>Odobenidae</taxon>
        <taxon>Odobenus</taxon>
    </lineage>
</organism>
<dbReference type="AlphaFoldDB" id="A0A9B0H8T5"/>
<proteinExistence type="inferred from homology"/>
<keyword evidence="6" id="KW-1015">Disulfide bond</keyword>
<comment type="subcellular location">
    <subcellularLocation>
        <location evidence="1">Secreted</location>
    </subcellularLocation>
</comment>
<evidence type="ECO:0000313" key="11">
    <source>
        <dbReference type="RefSeq" id="XP_004412451.1"/>
    </source>
</evidence>
<dbReference type="Proteomes" id="UP000245340">
    <property type="component" value="Unplaced"/>
</dbReference>
<dbReference type="CDD" id="cd13940">
    <property type="entry name" value="ILEI_FAM3C"/>
    <property type="match status" value="1"/>
</dbReference>